<dbReference type="EMBL" id="MKIP01000046">
    <property type="protein sequence ID" value="OLP59711.1"/>
    <property type="molecule type" value="Genomic_DNA"/>
</dbReference>
<gene>
    <name evidence="1" type="ORF">BJF93_08045</name>
</gene>
<organism evidence="1 2">
    <name type="scientific">Xaviernesmea oryzae</name>
    <dbReference type="NCBI Taxonomy" id="464029"/>
    <lineage>
        <taxon>Bacteria</taxon>
        <taxon>Pseudomonadati</taxon>
        <taxon>Pseudomonadota</taxon>
        <taxon>Alphaproteobacteria</taxon>
        <taxon>Hyphomicrobiales</taxon>
        <taxon>Rhizobiaceae</taxon>
        <taxon>Rhizobium/Agrobacterium group</taxon>
        <taxon>Xaviernesmea</taxon>
    </lineage>
</organism>
<dbReference type="InterPro" id="IPR052534">
    <property type="entry name" value="Extracell_DNA_Util/SecSys_Comp"/>
</dbReference>
<name>A0A1Q9AW52_9HYPH</name>
<dbReference type="RefSeq" id="WP_075627993.1">
    <property type="nucleotide sequence ID" value="NZ_FOAM01000032.1"/>
</dbReference>
<evidence type="ECO:0008006" key="3">
    <source>
        <dbReference type="Google" id="ProtNLM"/>
    </source>
</evidence>
<keyword evidence="2" id="KW-1185">Reference proteome</keyword>
<proteinExistence type="predicted"/>
<dbReference type="PANTHER" id="PTHR40278:SF1">
    <property type="entry name" value="DNA UTILIZATION PROTEIN HOFN"/>
    <property type="match status" value="1"/>
</dbReference>
<evidence type="ECO:0000313" key="2">
    <source>
        <dbReference type="Proteomes" id="UP000186364"/>
    </source>
</evidence>
<reference evidence="1 2" key="1">
    <citation type="submission" date="2016-09" db="EMBL/GenBank/DDBJ databases">
        <title>Rhizobium sp. nov., a novel species isolated from the rice rhizosphere.</title>
        <authorList>
            <person name="Zhao J."/>
            <person name="Zhang X."/>
        </authorList>
    </citation>
    <scope>NUCLEOTIDE SEQUENCE [LARGE SCALE GENOMIC DNA]</scope>
    <source>
        <strain evidence="1 2">1.7048</strain>
    </source>
</reference>
<dbReference type="OrthoDB" id="8435735at2"/>
<sequence length="317" mass="35362">MKQAIFDILDWWVAELDAIWKNLRRLPSKQPLLYGSALGVDQHEILTSSKGFIFYPHTNTLSVGTAYLDLKLTDRRLPYGRAIAVARAKLVERTPIDPRVVYLVPQSKNFDNFAAIKKSALDPVLSELKSNRKKVSQLALLAGDVTIIVPHRYLALAVPSLKDTKSRSYVRAAFMSLLLMCVMTYTHAFLQLDSAEDELQTLILSKKKEAMSVRQSEEEKQKRADYLSSVYRAKNEALSVVKSLDELTALLPDGVWLTNLSVSGDGLEVSGYARDSSIVINALAASAVYRNPEFTAPVVRIQGESSERFDVKAGIRK</sequence>
<accession>A0A1Q9AW52</accession>
<evidence type="ECO:0000313" key="1">
    <source>
        <dbReference type="EMBL" id="OLP59711.1"/>
    </source>
</evidence>
<dbReference type="PANTHER" id="PTHR40278">
    <property type="entry name" value="DNA UTILIZATION PROTEIN HOFN"/>
    <property type="match status" value="1"/>
</dbReference>
<dbReference type="AlphaFoldDB" id="A0A1Q9AW52"/>
<dbReference type="Pfam" id="PF05137">
    <property type="entry name" value="PilN"/>
    <property type="match status" value="1"/>
</dbReference>
<comment type="caution">
    <text evidence="1">The sequence shown here is derived from an EMBL/GenBank/DDBJ whole genome shotgun (WGS) entry which is preliminary data.</text>
</comment>
<dbReference type="InterPro" id="IPR007813">
    <property type="entry name" value="PilN"/>
</dbReference>
<protein>
    <recommendedName>
        <fullName evidence="3">Fimbrial assembly protein</fullName>
    </recommendedName>
</protein>
<dbReference type="Proteomes" id="UP000186364">
    <property type="component" value="Unassembled WGS sequence"/>
</dbReference>